<dbReference type="GO" id="GO:0005737">
    <property type="term" value="C:cytoplasm"/>
    <property type="evidence" value="ECO:0007669"/>
    <property type="project" value="TreeGrafter"/>
</dbReference>
<dbReference type="Proteomes" id="UP000593565">
    <property type="component" value="Unassembled WGS sequence"/>
</dbReference>
<dbReference type="PANTHER" id="PTHR22978">
    <property type="entry name" value="B-CELL TRANSLOCATION GENE"/>
    <property type="match status" value="1"/>
</dbReference>
<dbReference type="InterPro" id="IPR002087">
    <property type="entry name" value="Anti_prolifrtn"/>
</dbReference>
<dbReference type="EMBL" id="JAAGNN010000001">
    <property type="protein sequence ID" value="KAF4094014.1"/>
    <property type="molecule type" value="Genomic_DNA"/>
</dbReference>
<comment type="similarity">
    <text evidence="1">Belongs to the BTG family.</text>
</comment>
<evidence type="ECO:0000259" key="2">
    <source>
        <dbReference type="PROSITE" id="PS01203"/>
    </source>
</evidence>
<keyword evidence="4" id="KW-1185">Reference proteome</keyword>
<accession>A0A7J6BG22</accession>
<reference evidence="3 4" key="1">
    <citation type="submission" date="2020-02" db="EMBL/GenBank/DDBJ databases">
        <title>A chromosome-scale genome assembly of the black bullhead catfish (Ameiurus melas).</title>
        <authorList>
            <person name="Wen M."/>
            <person name="Zham M."/>
            <person name="Cabau C."/>
            <person name="Klopp C."/>
            <person name="Donnadieu C."/>
            <person name="Roques C."/>
            <person name="Bouchez O."/>
            <person name="Lampietro C."/>
            <person name="Jouanno E."/>
            <person name="Herpin A."/>
            <person name="Louis A."/>
            <person name="Berthelot C."/>
            <person name="Parey E."/>
            <person name="Roest-Crollius H."/>
            <person name="Braasch I."/>
            <person name="Postlethwait J."/>
            <person name="Robinson-Rechavi M."/>
            <person name="Echchiki A."/>
            <person name="Begum T."/>
            <person name="Montfort J."/>
            <person name="Schartl M."/>
            <person name="Bobe J."/>
            <person name="Guiguen Y."/>
        </authorList>
    </citation>
    <scope>NUCLEOTIDE SEQUENCE [LARGE SCALE GENOMIC DNA]</scope>
    <source>
        <strain evidence="3">M_S1</strain>
        <tissue evidence="3">Blood</tissue>
    </source>
</reference>
<protein>
    <recommendedName>
        <fullName evidence="2">Anti-proliferative protein domain-containing protein</fullName>
    </recommendedName>
</protein>
<sequence length="202" mass="23000">MTLENVYYLTFRNVYNCEGPNTKQTQSALRRVQKLLIPCPNFDECGVASEKYFTMKAEVSTAVNFITTLLRRTGLLSEEQLQHFSHSLEEALGEHYEDHWFPDSPFRGSGYRCIRINHRMDPLVGKAAYTIGLSKKQLLSLLPCELTMWVDPYEVSYRIGEDGSICVLYESTPPPETSLKSVDSCKEKLRLGHSMTVMTVSS</sequence>
<dbReference type="InterPro" id="IPR033332">
    <property type="entry name" value="BTG"/>
</dbReference>
<dbReference type="SUPFAM" id="SSF160696">
    <property type="entry name" value="BTG domain-like"/>
    <property type="match status" value="1"/>
</dbReference>
<gene>
    <name evidence="3" type="ORF">AMELA_G00007950</name>
</gene>
<evidence type="ECO:0000313" key="4">
    <source>
        <dbReference type="Proteomes" id="UP000593565"/>
    </source>
</evidence>
<name>A0A7J6BG22_AMEME</name>
<comment type="caution">
    <text evidence="3">The sequence shown here is derived from an EMBL/GenBank/DDBJ whole genome shotgun (WGS) entry which is preliminary data.</text>
</comment>
<dbReference type="GO" id="GO:0008285">
    <property type="term" value="P:negative regulation of cell population proliferation"/>
    <property type="evidence" value="ECO:0007669"/>
    <property type="project" value="TreeGrafter"/>
</dbReference>
<dbReference type="SMART" id="SM00099">
    <property type="entry name" value="btg1"/>
    <property type="match status" value="1"/>
</dbReference>
<dbReference type="PROSITE" id="PS01203">
    <property type="entry name" value="BTG_2"/>
    <property type="match status" value="1"/>
</dbReference>
<dbReference type="PRINTS" id="PR00310">
    <property type="entry name" value="ANTIPRLFBTG1"/>
</dbReference>
<dbReference type="FunFam" id="3.90.640.90:FF:000003">
    <property type="entry name" value="BTG1 isoform 1"/>
    <property type="match status" value="1"/>
</dbReference>
<dbReference type="GO" id="GO:0005634">
    <property type="term" value="C:nucleus"/>
    <property type="evidence" value="ECO:0007669"/>
    <property type="project" value="TreeGrafter"/>
</dbReference>
<dbReference type="AlphaFoldDB" id="A0A7J6BG22"/>
<evidence type="ECO:0000256" key="1">
    <source>
        <dbReference type="ARBA" id="ARBA00007989"/>
    </source>
</evidence>
<dbReference type="Gene3D" id="3.90.640.90">
    <property type="entry name" value="Anti-proliferative protein, N-terminal domain"/>
    <property type="match status" value="1"/>
</dbReference>
<proteinExistence type="inferred from homology"/>
<dbReference type="Pfam" id="PF07742">
    <property type="entry name" value="BTG"/>
    <property type="match status" value="1"/>
</dbReference>
<dbReference type="PANTHER" id="PTHR22978:SF40">
    <property type="entry name" value="ANTI-PROLIFERATIVE PROTEIN DOMAIN-CONTAINING PROTEIN"/>
    <property type="match status" value="1"/>
</dbReference>
<feature type="domain" description="Anti-proliferative protein" evidence="2">
    <location>
        <begin position="142"/>
        <end position="161"/>
    </location>
</feature>
<organism evidence="3 4">
    <name type="scientific">Ameiurus melas</name>
    <name type="common">Black bullhead</name>
    <name type="synonym">Silurus melas</name>
    <dbReference type="NCBI Taxonomy" id="219545"/>
    <lineage>
        <taxon>Eukaryota</taxon>
        <taxon>Metazoa</taxon>
        <taxon>Chordata</taxon>
        <taxon>Craniata</taxon>
        <taxon>Vertebrata</taxon>
        <taxon>Euteleostomi</taxon>
        <taxon>Actinopterygii</taxon>
        <taxon>Neopterygii</taxon>
        <taxon>Teleostei</taxon>
        <taxon>Ostariophysi</taxon>
        <taxon>Siluriformes</taxon>
        <taxon>Ictaluridae</taxon>
        <taxon>Ameiurus</taxon>
    </lineage>
</organism>
<dbReference type="InterPro" id="IPR036054">
    <property type="entry name" value="BTG-like_sf"/>
</dbReference>
<evidence type="ECO:0000313" key="3">
    <source>
        <dbReference type="EMBL" id="KAF4094014.1"/>
    </source>
</evidence>